<keyword evidence="3" id="KW-1185">Reference proteome</keyword>
<dbReference type="Proteomes" id="UP000807159">
    <property type="component" value="Chromosome 17"/>
</dbReference>
<comment type="caution">
    <text evidence="2">The sequence shown here is derived from an EMBL/GenBank/DDBJ whole genome shotgun (WGS) entry which is preliminary data.</text>
</comment>
<protein>
    <submittedName>
        <fullName evidence="2">Uncharacterized protein</fullName>
    </submittedName>
</protein>
<organism evidence="2 3">
    <name type="scientific">Populus deltoides</name>
    <name type="common">Eastern poplar</name>
    <name type="synonym">Eastern cottonwood</name>
    <dbReference type="NCBI Taxonomy" id="3696"/>
    <lineage>
        <taxon>Eukaryota</taxon>
        <taxon>Viridiplantae</taxon>
        <taxon>Streptophyta</taxon>
        <taxon>Embryophyta</taxon>
        <taxon>Tracheophyta</taxon>
        <taxon>Spermatophyta</taxon>
        <taxon>Magnoliopsida</taxon>
        <taxon>eudicotyledons</taxon>
        <taxon>Gunneridae</taxon>
        <taxon>Pentapetalae</taxon>
        <taxon>rosids</taxon>
        <taxon>fabids</taxon>
        <taxon>Malpighiales</taxon>
        <taxon>Salicaceae</taxon>
        <taxon>Saliceae</taxon>
        <taxon>Populus</taxon>
    </lineage>
</organism>
<sequence length="102" mass="11538">MVWSAHVILFQEKEKPPQSPTSGIFYLNKHQTSTALAAFLAFPLKKKKRSLTCKEKLNDRADQFGDSAAKSKLQFASTSTMTRERLTDDRLPKAPKRGVQSR</sequence>
<name>A0A8T2WV44_POPDE</name>
<feature type="region of interest" description="Disordered" evidence="1">
    <location>
        <begin position="70"/>
        <end position="102"/>
    </location>
</feature>
<dbReference type="EMBL" id="JACEGQ020000017">
    <property type="protein sequence ID" value="KAH8484600.1"/>
    <property type="molecule type" value="Genomic_DNA"/>
</dbReference>
<evidence type="ECO:0000313" key="2">
    <source>
        <dbReference type="EMBL" id="KAH8484600.1"/>
    </source>
</evidence>
<reference evidence="2" key="1">
    <citation type="journal article" date="2021" name="J. Hered.">
        <title>Genome Assembly of Salicaceae Populus deltoides (Eastern Cottonwood) I-69 Based on Nanopore Sequencing and Hi-C Technologies.</title>
        <authorList>
            <person name="Bai S."/>
            <person name="Wu H."/>
            <person name="Zhang J."/>
            <person name="Pan Z."/>
            <person name="Zhao W."/>
            <person name="Li Z."/>
            <person name="Tong C."/>
        </authorList>
    </citation>
    <scope>NUCLEOTIDE SEQUENCE</scope>
    <source>
        <tissue evidence="2">Leaf</tissue>
    </source>
</reference>
<dbReference type="AlphaFoldDB" id="A0A8T2WV44"/>
<proteinExistence type="predicted"/>
<gene>
    <name evidence="2" type="ORF">H0E87_028907</name>
</gene>
<accession>A0A8T2WV44</accession>
<evidence type="ECO:0000256" key="1">
    <source>
        <dbReference type="SAM" id="MobiDB-lite"/>
    </source>
</evidence>
<evidence type="ECO:0000313" key="3">
    <source>
        <dbReference type="Proteomes" id="UP000807159"/>
    </source>
</evidence>
<feature type="compositionally biased region" description="Basic and acidic residues" evidence="1">
    <location>
        <begin position="82"/>
        <end position="92"/>
    </location>
</feature>